<dbReference type="STRING" id="549789.NIES30_00810"/>
<accession>A0A1U7JAD6</accession>
<dbReference type="CDD" id="cd14503">
    <property type="entry name" value="PTP-bact"/>
    <property type="match status" value="1"/>
</dbReference>
<comment type="caution">
    <text evidence="2">The sequence shown here is derived from an EMBL/GenBank/DDBJ whole genome shotgun (WGS) entry which is preliminary data.</text>
</comment>
<dbReference type="InterPro" id="IPR029021">
    <property type="entry name" value="Prot-tyrosine_phosphatase-like"/>
</dbReference>
<dbReference type="OrthoDB" id="7391097at2"/>
<feature type="domain" description="DSP-PTPase phosphatase fused to NAD+ Kinase" evidence="1">
    <location>
        <begin position="22"/>
        <end position="117"/>
    </location>
</feature>
<reference evidence="2 3" key="1">
    <citation type="submission" date="2016-11" db="EMBL/GenBank/DDBJ databases">
        <title>Draft Genome Sequences of Nine Cyanobacterial Strains from Diverse Habitats.</title>
        <authorList>
            <person name="Zhu T."/>
            <person name="Hou S."/>
            <person name="Lu X."/>
            <person name="Hess W.R."/>
        </authorList>
    </citation>
    <scope>NUCLEOTIDE SEQUENCE [LARGE SCALE GENOMIC DNA]</scope>
    <source>
        <strain evidence="2 3">NIES-30</strain>
    </source>
</reference>
<dbReference type="AlphaFoldDB" id="A0A1U7JAD6"/>
<dbReference type="Pfam" id="PF22741">
    <property type="entry name" value="PTP-NADK"/>
    <property type="match status" value="1"/>
</dbReference>
<dbReference type="Proteomes" id="UP000185557">
    <property type="component" value="Unassembled WGS sequence"/>
</dbReference>
<dbReference type="SUPFAM" id="SSF52799">
    <property type="entry name" value="(Phosphotyrosine protein) phosphatases II"/>
    <property type="match status" value="1"/>
</dbReference>
<dbReference type="Gene3D" id="3.90.190.10">
    <property type="entry name" value="Protein tyrosine phosphatase superfamily"/>
    <property type="match status" value="1"/>
</dbReference>
<dbReference type="EMBL" id="MRCG01000001">
    <property type="protein sequence ID" value="OKH50672.1"/>
    <property type="molecule type" value="Genomic_DNA"/>
</dbReference>
<sequence length="149" mass="16472">MTADALQAIRNYLALSPTLGTAGQPTAEQFKAVAEAGYTVVVNLALSTSDHAIPNEAEVLKSLGITYFHVPVVWEAPTPADLAIFFKVMDRNRDVKVLVHCALNMRVSAFVYLYRVLRLGINPAVAIADLHRIWHPNPTWQTFIDQSLT</sequence>
<gene>
    <name evidence="2" type="ORF">NIES30_00810</name>
</gene>
<protein>
    <submittedName>
        <fullName evidence="2">Phosphatase</fullName>
    </submittedName>
</protein>
<dbReference type="InterPro" id="IPR055214">
    <property type="entry name" value="PTP-NADK"/>
</dbReference>
<keyword evidence="3" id="KW-1185">Reference proteome</keyword>
<evidence type="ECO:0000313" key="2">
    <source>
        <dbReference type="EMBL" id="OKH50672.1"/>
    </source>
</evidence>
<name>A0A1U7JAD6_9CYAN</name>
<proteinExistence type="predicted"/>
<evidence type="ECO:0000259" key="1">
    <source>
        <dbReference type="Pfam" id="PF22741"/>
    </source>
</evidence>
<evidence type="ECO:0000313" key="3">
    <source>
        <dbReference type="Proteomes" id="UP000185557"/>
    </source>
</evidence>
<dbReference type="RefSeq" id="WP_073606488.1">
    <property type="nucleotide sequence ID" value="NZ_MRCG01000001.1"/>
</dbReference>
<organism evidence="2 3">
    <name type="scientific">Phormidium tenue NIES-30</name>
    <dbReference type="NCBI Taxonomy" id="549789"/>
    <lineage>
        <taxon>Bacteria</taxon>
        <taxon>Bacillati</taxon>
        <taxon>Cyanobacteriota</taxon>
        <taxon>Cyanophyceae</taxon>
        <taxon>Oscillatoriophycideae</taxon>
        <taxon>Oscillatoriales</taxon>
        <taxon>Oscillatoriaceae</taxon>
        <taxon>Phormidium</taxon>
    </lineage>
</organism>